<keyword evidence="1" id="KW-1133">Transmembrane helix</keyword>
<dbReference type="InterPro" id="IPR012902">
    <property type="entry name" value="N_methyl_site"/>
</dbReference>
<keyword evidence="1" id="KW-0812">Transmembrane</keyword>
<reference evidence="2 3" key="1">
    <citation type="submission" date="2015-04" db="EMBL/GenBank/DDBJ databases">
        <title>Complete Sequence for the Genome of the Thioalkalivibrio versutus D301.</title>
        <authorList>
            <person name="Mu T."/>
            <person name="Zhou J."/>
            <person name="Xu X."/>
        </authorList>
    </citation>
    <scope>NUCLEOTIDE SEQUENCE [LARGE SCALE GENOMIC DNA]</scope>
    <source>
        <strain evidence="2 3">D301</strain>
    </source>
</reference>
<dbReference type="AlphaFoldDB" id="A0A0G3G5K7"/>
<gene>
    <name evidence="2" type="ORF">TVD_01415</name>
</gene>
<name>A0A0G3G5K7_9GAMM</name>
<protein>
    <submittedName>
        <fullName evidence="2">Methylation site containing protein</fullName>
    </submittedName>
</protein>
<accession>A0A0G3G5K7</accession>
<keyword evidence="1" id="KW-0472">Membrane</keyword>
<dbReference type="InterPro" id="IPR045584">
    <property type="entry name" value="Pilin-like"/>
</dbReference>
<dbReference type="PATRIC" id="fig|106634.4.peg.289"/>
<dbReference type="RefSeq" id="WP_047250614.1">
    <property type="nucleotide sequence ID" value="NZ_CP011367.1"/>
</dbReference>
<evidence type="ECO:0000313" key="3">
    <source>
        <dbReference type="Proteomes" id="UP000064201"/>
    </source>
</evidence>
<dbReference type="EMBL" id="CP011367">
    <property type="protein sequence ID" value="AKJ94111.1"/>
    <property type="molecule type" value="Genomic_DNA"/>
</dbReference>
<sequence length="135" mass="14616">MNEKDAIPEARGTSKNSGFTLIELMIVVAIIAILAAIAFPSYARHVERTQISDGKAGLTQAAQRMERCFTAEMSYDGCIIESESPEGYYSQVITSADDSGFKLTANGQDGRVTSGSCAELTINERGERTPPNDCW</sequence>
<dbReference type="Proteomes" id="UP000064201">
    <property type="component" value="Chromosome"/>
</dbReference>
<organism evidence="2 3">
    <name type="scientific">Thioalkalivibrio versutus</name>
    <dbReference type="NCBI Taxonomy" id="106634"/>
    <lineage>
        <taxon>Bacteria</taxon>
        <taxon>Pseudomonadati</taxon>
        <taxon>Pseudomonadota</taxon>
        <taxon>Gammaproteobacteria</taxon>
        <taxon>Chromatiales</taxon>
        <taxon>Ectothiorhodospiraceae</taxon>
        <taxon>Thioalkalivibrio</taxon>
    </lineage>
</organism>
<dbReference type="STRING" id="106634.TVD_01415"/>
<evidence type="ECO:0000256" key="1">
    <source>
        <dbReference type="SAM" id="Phobius"/>
    </source>
</evidence>
<proteinExistence type="predicted"/>
<dbReference type="SUPFAM" id="SSF54523">
    <property type="entry name" value="Pili subunits"/>
    <property type="match status" value="1"/>
</dbReference>
<dbReference type="GO" id="GO:0043683">
    <property type="term" value="P:type IV pilus assembly"/>
    <property type="evidence" value="ECO:0007669"/>
    <property type="project" value="InterPro"/>
</dbReference>
<dbReference type="InterPro" id="IPR031982">
    <property type="entry name" value="PilE-like"/>
</dbReference>
<dbReference type="OrthoDB" id="5296638at2"/>
<dbReference type="Pfam" id="PF07963">
    <property type="entry name" value="N_methyl"/>
    <property type="match status" value="1"/>
</dbReference>
<dbReference type="KEGG" id="tvr:TVD_01415"/>
<dbReference type="PROSITE" id="PS00409">
    <property type="entry name" value="PROKAR_NTER_METHYL"/>
    <property type="match status" value="1"/>
</dbReference>
<dbReference type="Pfam" id="PF16732">
    <property type="entry name" value="ComP_DUS"/>
    <property type="match status" value="1"/>
</dbReference>
<dbReference type="NCBIfam" id="TIGR02532">
    <property type="entry name" value="IV_pilin_GFxxxE"/>
    <property type="match status" value="1"/>
</dbReference>
<keyword evidence="3" id="KW-1185">Reference proteome</keyword>
<dbReference type="Gene3D" id="3.30.700.10">
    <property type="entry name" value="Glycoprotein, Type 4 Pilin"/>
    <property type="match status" value="1"/>
</dbReference>
<feature type="transmembrane region" description="Helical" evidence="1">
    <location>
        <begin position="21"/>
        <end position="43"/>
    </location>
</feature>
<evidence type="ECO:0000313" key="2">
    <source>
        <dbReference type="EMBL" id="AKJ94111.1"/>
    </source>
</evidence>